<dbReference type="InterPro" id="IPR050730">
    <property type="entry name" value="UBX_domain-protein"/>
</dbReference>
<evidence type="ECO:0000259" key="2">
    <source>
        <dbReference type="PROSITE" id="PS50033"/>
    </source>
</evidence>
<dbReference type="AlphaFoldDB" id="A0A4Y7JW19"/>
<dbReference type="SUPFAM" id="SSF54236">
    <property type="entry name" value="Ubiquitin-like"/>
    <property type="match status" value="1"/>
</dbReference>
<reference evidence="3 4" key="1">
    <citation type="journal article" date="2018" name="Science">
        <title>The opium poppy genome and morphinan production.</title>
        <authorList>
            <person name="Guo L."/>
            <person name="Winzer T."/>
            <person name="Yang X."/>
            <person name="Li Y."/>
            <person name="Ning Z."/>
            <person name="He Z."/>
            <person name="Teodor R."/>
            <person name="Lu Y."/>
            <person name="Bowser T.A."/>
            <person name="Graham I.A."/>
            <person name="Ye K."/>
        </authorList>
    </citation>
    <scope>NUCLEOTIDE SEQUENCE [LARGE SCALE GENOMIC DNA]</scope>
    <source>
        <strain evidence="4">cv. HN1</strain>
        <tissue evidence="3">Leaves</tissue>
    </source>
</reference>
<dbReference type="CDD" id="cd01767">
    <property type="entry name" value="UBX"/>
    <property type="match status" value="1"/>
</dbReference>
<dbReference type="InterPro" id="IPR001012">
    <property type="entry name" value="UBX_dom"/>
</dbReference>
<evidence type="ECO:0000256" key="1">
    <source>
        <dbReference type="SAM" id="MobiDB-lite"/>
    </source>
</evidence>
<name>A0A4Y7JW19_PAPSO</name>
<dbReference type="Gene3D" id="3.10.20.90">
    <property type="entry name" value="Phosphatidylinositol 3-kinase Catalytic Subunit, Chain A, domain 1"/>
    <property type="match status" value="1"/>
</dbReference>
<dbReference type="EMBL" id="CM010720">
    <property type="protein sequence ID" value="RZC64776.1"/>
    <property type="molecule type" value="Genomic_DNA"/>
</dbReference>
<proteinExistence type="predicted"/>
<feature type="compositionally biased region" description="Basic and acidic residues" evidence="1">
    <location>
        <begin position="15"/>
        <end position="27"/>
    </location>
</feature>
<sequence length="213" mass="24403">MKRLRIDDSEQLKEELVPDQHHVDRPCNKRQRKKSCLVSYDEGDTEDDCNKRRRKKSCLVSYDEGDTEDDDDLILALAASMRNLTTTAGSNSNDTDESKIEETETSGNKKITYPELTKEPKDVDKKLLCRIGVRLPDGRRIQRSFLRTGPVQMIWSFCRSFIDEAEFPSFNLTLVIPGASKTLDYEEKLTFEESGLSNSMLSVTWDRNIGKVL</sequence>
<dbReference type="Proteomes" id="UP000316621">
    <property type="component" value="Chromosome 6"/>
</dbReference>
<dbReference type="GO" id="GO:0005634">
    <property type="term" value="C:nucleus"/>
    <property type="evidence" value="ECO:0007669"/>
    <property type="project" value="TreeGrafter"/>
</dbReference>
<accession>A0A4Y7JW19</accession>
<dbReference type="Gramene" id="RZC64776">
    <property type="protein sequence ID" value="RZC64776"/>
    <property type="gene ID" value="C5167_008467"/>
</dbReference>
<evidence type="ECO:0000313" key="3">
    <source>
        <dbReference type="EMBL" id="RZC64776.1"/>
    </source>
</evidence>
<dbReference type="GO" id="GO:0043161">
    <property type="term" value="P:proteasome-mediated ubiquitin-dependent protein catabolic process"/>
    <property type="evidence" value="ECO:0007669"/>
    <property type="project" value="TreeGrafter"/>
</dbReference>
<feature type="region of interest" description="Disordered" evidence="1">
    <location>
        <begin position="15"/>
        <end position="36"/>
    </location>
</feature>
<dbReference type="PANTHER" id="PTHR23322">
    <property type="entry name" value="FAS-ASSOCIATED PROTEIN"/>
    <property type="match status" value="1"/>
</dbReference>
<dbReference type="Pfam" id="PF00789">
    <property type="entry name" value="UBX"/>
    <property type="match status" value="1"/>
</dbReference>
<feature type="region of interest" description="Disordered" evidence="1">
    <location>
        <begin position="86"/>
        <end position="110"/>
    </location>
</feature>
<feature type="domain" description="UBX" evidence="2">
    <location>
        <begin position="124"/>
        <end position="204"/>
    </location>
</feature>
<organism evidence="3 4">
    <name type="scientific">Papaver somniferum</name>
    <name type="common">Opium poppy</name>
    <dbReference type="NCBI Taxonomy" id="3469"/>
    <lineage>
        <taxon>Eukaryota</taxon>
        <taxon>Viridiplantae</taxon>
        <taxon>Streptophyta</taxon>
        <taxon>Embryophyta</taxon>
        <taxon>Tracheophyta</taxon>
        <taxon>Spermatophyta</taxon>
        <taxon>Magnoliopsida</taxon>
        <taxon>Ranunculales</taxon>
        <taxon>Papaveraceae</taxon>
        <taxon>Papaveroideae</taxon>
        <taxon>Papaver</taxon>
    </lineage>
</organism>
<dbReference type="InterPro" id="IPR029071">
    <property type="entry name" value="Ubiquitin-like_domsf"/>
</dbReference>
<evidence type="ECO:0000313" key="4">
    <source>
        <dbReference type="Proteomes" id="UP000316621"/>
    </source>
</evidence>
<protein>
    <recommendedName>
        <fullName evidence="2">UBX domain-containing protein</fullName>
    </recommendedName>
</protein>
<dbReference type="STRING" id="3469.A0A4Y7JW19"/>
<dbReference type="PROSITE" id="PS50033">
    <property type="entry name" value="UBX"/>
    <property type="match status" value="1"/>
</dbReference>
<dbReference type="PANTHER" id="PTHR23322:SF6">
    <property type="entry name" value="UBX DOMAIN-CONTAINING PROTEIN 7"/>
    <property type="match status" value="1"/>
</dbReference>
<dbReference type="GO" id="GO:0043130">
    <property type="term" value="F:ubiquitin binding"/>
    <property type="evidence" value="ECO:0007669"/>
    <property type="project" value="TreeGrafter"/>
</dbReference>
<gene>
    <name evidence="3" type="ORF">C5167_008467</name>
</gene>
<keyword evidence="4" id="KW-1185">Reference proteome</keyword>
<dbReference type="OMA" id="TMLECQS"/>